<dbReference type="InterPro" id="IPR011527">
    <property type="entry name" value="ABC1_TM_dom"/>
</dbReference>
<dbReference type="InterPro" id="IPR017871">
    <property type="entry name" value="ABC_transporter-like_CS"/>
</dbReference>
<evidence type="ECO:0000313" key="11">
    <source>
        <dbReference type="Proteomes" id="UP000757540"/>
    </source>
</evidence>
<keyword evidence="2 7" id="KW-0812">Transmembrane</keyword>
<evidence type="ECO:0000256" key="5">
    <source>
        <dbReference type="ARBA" id="ARBA00022989"/>
    </source>
</evidence>
<dbReference type="PANTHER" id="PTHR24221:SF654">
    <property type="entry name" value="ATP-BINDING CASSETTE SUB-FAMILY B MEMBER 6"/>
    <property type="match status" value="1"/>
</dbReference>
<dbReference type="Pfam" id="PF00664">
    <property type="entry name" value="ABC_membrane"/>
    <property type="match status" value="1"/>
</dbReference>
<feature type="transmembrane region" description="Helical" evidence="7">
    <location>
        <begin position="21"/>
        <end position="48"/>
    </location>
</feature>
<dbReference type="InterPro" id="IPR003439">
    <property type="entry name" value="ABC_transporter-like_ATP-bd"/>
</dbReference>
<keyword evidence="11" id="KW-1185">Reference proteome</keyword>
<feature type="domain" description="ABC transmembrane type-1" evidence="9">
    <location>
        <begin position="22"/>
        <end position="298"/>
    </location>
</feature>
<evidence type="ECO:0000256" key="7">
    <source>
        <dbReference type="SAM" id="Phobius"/>
    </source>
</evidence>
<evidence type="ECO:0000256" key="1">
    <source>
        <dbReference type="ARBA" id="ARBA00004651"/>
    </source>
</evidence>
<dbReference type="Gene3D" id="1.20.1560.10">
    <property type="entry name" value="ABC transporter type 1, transmembrane domain"/>
    <property type="match status" value="1"/>
</dbReference>
<organism evidence="10 11">
    <name type="scientific">Isoptericola halotolerans</name>
    <dbReference type="NCBI Taxonomy" id="300560"/>
    <lineage>
        <taxon>Bacteria</taxon>
        <taxon>Bacillati</taxon>
        <taxon>Actinomycetota</taxon>
        <taxon>Actinomycetes</taxon>
        <taxon>Micrococcales</taxon>
        <taxon>Promicromonosporaceae</taxon>
        <taxon>Isoptericola</taxon>
    </lineage>
</organism>
<sequence>MRAVLRLLPVVTLHRGRFVETVLWSVVSQAAVLGLALGLAVVVGRVVAGEPLGLIGPAAALVSVGVLASLAAWRESWVSHDLAYRLIGVLRGRVFGALRRALPSRTRQKRTGELATTVVSDIETLEWLYAHTAAQSLSALLVLAVSTGVSVTIDPSLLLVWVPLLVLGVVVPLATARRARRDSDALAAGSAAVRSELLDTVRGLRELTGAGALDAQLDRVAQDTRDLARLQVRESARLGLERGIADVALAAAALGTLAVVLLQRDAIAPADIPLAVTVAVAGLGPAAQIADLLRSASTLRASAERIGGVLDLPPAVVGPEGTSDDDAVAAPGAGLRPDPVPEEAGLVLDRVSFAYDPARPVLEHFSLHVRPGEVVALVGPSGAGKTTAARLAQRLWDPDRGAVRVDGDDVRTLPDVELRARLAVVPQSSPLLRGTVRSNIVLGDPDASDAAVEAAARAAGLLDAAAGLPAGLGTPVGEHGSGLSGGQRARVAIARALLREPRVLVLDEPTASLDPEADAALLELLGRAEHRATLLVAHRPATIAAADRQVSLGDR</sequence>
<comment type="caution">
    <text evidence="10">The sequence shown here is derived from an EMBL/GenBank/DDBJ whole genome shotgun (WGS) entry which is preliminary data.</text>
</comment>
<evidence type="ECO:0000256" key="2">
    <source>
        <dbReference type="ARBA" id="ARBA00022692"/>
    </source>
</evidence>
<dbReference type="CDD" id="cd03228">
    <property type="entry name" value="ABCC_MRP_Like"/>
    <property type="match status" value="1"/>
</dbReference>
<keyword evidence="3" id="KW-0547">Nucleotide-binding</keyword>
<accession>A0ABX2A7M5</accession>
<feature type="domain" description="ABC transporter" evidence="8">
    <location>
        <begin position="346"/>
        <end position="554"/>
    </location>
</feature>
<dbReference type="PROSITE" id="PS00211">
    <property type="entry name" value="ABC_TRANSPORTER_1"/>
    <property type="match status" value="1"/>
</dbReference>
<keyword evidence="4" id="KW-0067">ATP-binding</keyword>
<gene>
    <name evidence="10" type="ORF">HDG69_002166</name>
</gene>
<evidence type="ECO:0000313" key="10">
    <source>
        <dbReference type="EMBL" id="NOV97591.1"/>
    </source>
</evidence>
<dbReference type="PROSITE" id="PS50893">
    <property type="entry name" value="ABC_TRANSPORTER_2"/>
    <property type="match status" value="1"/>
</dbReference>
<dbReference type="InterPro" id="IPR027417">
    <property type="entry name" value="P-loop_NTPase"/>
</dbReference>
<feature type="transmembrane region" description="Helical" evidence="7">
    <location>
        <begin position="157"/>
        <end position="176"/>
    </location>
</feature>
<evidence type="ECO:0000259" key="9">
    <source>
        <dbReference type="PROSITE" id="PS50929"/>
    </source>
</evidence>
<dbReference type="InterPro" id="IPR036640">
    <property type="entry name" value="ABC1_TM_sf"/>
</dbReference>
<dbReference type="SUPFAM" id="SSF52540">
    <property type="entry name" value="P-loop containing nucleoside triphosphate hydrolases"/>
    <property type="match status" value="1"/>
</dbReference>
<proteinExistence type="predicted"/>
<dbReference type="Gene3D" id="3.40.50.300">
    <property type="entry name" value="P-loop containing nucleotide triphosphate hydrolases"/>
    <property type="match status" value="1"/>
</dbReference>
<feature type="transmembrane region" description="Helical" evidence="7">
    <location>
        <begin position="54"/>
        <end position="73"/>
    </location>
</feature>
<dbReference type="PANTHER" id="PTHR24221">
    <property type="entry name" value="ATP-BINDING CASSETTE SUB-FAMILY B"/>
    <property type="match status" value="1"/>
</dbReference>
<dbReference type="PROSITE" id="PS50929">
    <property type="entry name" value="ABC_TM1F"/>
    <property type="match status" value="1"/>
</dbReference>
<reference evidence="10 11" key="1">
    <citation type="submission" date="2020-05" db="EMBL/GenBank/DDBJ databases">
        <title>Genomic Encyclopedia of Type Strains, Phase III (KMG-III): the genomes of soil and plant-associated and newly described type strains.</title>
        <authorList>
            <person name="Whitman W."/>
        </authorList>
    </citation>
    <scope>NUCLEOTIDE SEQUENCE [LARGE SCALE GENOMIC DNA]</scope>
    <source>
        <strain evidence="10 11">KCTC 19046</strain>
    </source>
</reference>
<keyword evidence="5 7" id="KW-1133">Transmembrane helix</keyword>
<dbReference type="RefSeq" id="WP_171783779.1">
    <property type="nucleotide sequence ID" value="NZ_BAAAML010000009.1"/>
</dbReference>
<evidence type="ECO:0000259" key="8">
    <source>
        <dbReference type="PROSITE" id="PS50893"/>
    </source>
</evidence>
<dbReference type="SUPFAM" id="SSF90123">
    <property type="entry name" value="ABC transporter transmembrane region"/>
    <property type="match status" value="1"/>
</dbReference>
<keyword evidence="6 7" id="KW-0472">Membrane</keyword>
<dbReference type="SMART" id="SM00382">
    <property type="entry name" value="AAA"/>
    <property type="match status" value="1"/>
</dbReference>
<protein>
    <submittedName>
        <fullName evidence="10">ABC-type multidrug transport system fused ATPase/permease subunit</fullName>
    </submittedName>
</protein>
<dbReference type="Pfam" id="PF00005">
    <property type="entry name" value="ABC_tran"/>
    <property type="match status" value="1"/>
</dbReference>
<evidence type="ECO:0000256" key="4">
    <source>
        <dbReference type="ARBA" id="ARBA00022840"/>
    </source>
</evidence>
<feature type="transmembrane region" description="Helical" evidence="7">
    <location>
        <begin position="128"/>
        <end position="151"/>
    </location>
</feature>
<dbReference type="Proteomes" id="UP000757540">
    <property type="component" value="Unassembled WGS sequence"/>
</dbReference>
<evidence type="ECO:0000256" key="6">
    <source>
        <dbReference type="ARBA" id="ARBA00023136"/>
    </source>
</evidence>
<evidence type="ECO:0000256" key="3">
    <source>
        <dbReference type="ARBA" id="ARBA00022741"/>
    </source>
</evidence>
<name>A0ABX2A7M5_9MICO</name>
<dbReference type="EMBL" id="JABEZU010000002">
    <property type="protein sequence ID" value="NOV97591.1"/>
    <property type="molecule type" value="Genomic_DNA"/>
</dbReference>
<dbReference type="InterPro" id="IPR003593">
    <property type="entry name" value="AAA+_ATPase"/>
</dbReference>
<dbReference type="InterPro" id="IPR039421">
    <property type="entry name" value="Type_1_exporter"/>
</dbReference>
<comment type="subcellular location">
    <subcellularLocation>
        <location evidence="1">Cell membrane</location>
        <topology evidence="1">Multi-pass membrane protein</topology>
    </subcellularLocation>
</comment>